<accession>A0A9X9LR71</accession>
<evidence type="ECO:0000313" key="1">
    <source>
        <dbReference type="EMBL" id="VCW82802.1"/>
    </source>
</evidence>
<protein>
    <submittedName>
        <fullName evidence="1">Uncharacterized protein</fullName>
    </submittedName>
</protein>
<gene>
    <name evidence="1" type="ORF">BN2614_LOCUS1</name>
</gene>
<organism evidence="1 2">
    <name type="scientific">Gulo gulo</name>
    <name type="common">Wolverine</name>
    <name type="synonym">Gluton</name>
    <dbReference type="NCBI Taxonomy" id="48420"/>
    <lineage>
        <taxon>Eukaryota</taxon>
        <taxon>Metazoa</taxon>
        <taxon>Chordata</taxon>
        <taxon>Craniata</taxon>
        <taxon>Vertebrata</taxon>
        <taxon>Euteleostomi</taxon>
        <taxon>Mammalia</taxon>
        <taxon>Eutheria</taxon>
        <taxon>Laurasiatheria</taxon>
        <taxon>Carnivora</taxon>
        <taxon>Caniformia</taxon>
        <taxon>Musteloidea</taxon>
        <taxon>Mustelidae</taxon>
        <taxon>Guloninae</taxon>
        <taxon>Gulo</taxon>
    </lineage>
</organism>
<dbReference type="EMBL" id="CYRY02012671">
    <property type="protein sequence ID" value="VCW82802.1"/>
    <property type="molecule type" value="Genomic_DNA"/>
</dbReference>
<evidence type="ECO:0000313" key="2">
    <source>
        <dbReference type="Proteomes" id="UP000269945"/>
    </source>
</evidence>
<keyword evidence="2" id="KW-1185">Reference proteome</keyword>
<dbReference type="AlphaFoldDB" id="A0A9X9LR71"/>
<name>A0A9X9LR71_GULGU</name>
<reference evidence="1 2" key="1">
    <citation type="submission" date="2018-10" db="EMBL/GenBank/DDBJ databases">
        <authorList>
            <person name="Ekblom R."/>
            <person name="Jareborg N."/>
        </authorList>
    </citation>
    <scope>NUCLEOTIDE SEQUENCE [LARGE SCALE GENOMIC DNA]</scope>
    <source>
        <tissue evidence="1">Muscle</tissue>
    </source>
</reference>
<proteinExistence type="predicted"/>
<sequence length="78" mass="8683">MTLAHSHTTSLVTASLFCPELIRNTTLGGPDASLPHFLIRLEIVSNIFITLYKHRWVMSRTSSGFAIISQSRTSPEQP</sequence>
<dbReference type="Proteomes" id="UP000269945">
    <property type="component" value="Unassembled WGS sequence"/>
</dbReference>
<comment type="caution">
    <text evidence="1">The sequence shown here is derived from an EMBL/GenBank/DDBJ whole genome shotgun (WGS) entry which is preliminary data.</text>
</comment>